<protein>
    <recommendedName>
        <fullName evidence="6">Transmembrane protein</fullName>
    </recommendedName>
</protein>
<feature type="transmembrane region" description="Helical" evidence="2">
    <location>
        <begin position="218"/>
        <end position="244"/>
    </location>
</feature>
<dbReference type="Proteomes" id="UP001175000">
    <property type="component" value="Unassembled WGS sequence"/>
</dbReference>
<dbReference type="AlphaFoldDB" id="A0AA39WRH4"/>
<evidence type="ECO:0000313" key="5">
    <source>
        <dbReference type="Proteomes" id="UP001175000"/>
    </source>
</evidence>
<feature type="compositionally biased region" description="Pro residues" evidence="1">
    <location>
        <begin position="397"/>
        <end position="411"/>
    </location>
</feature>
<dbReference type="EMBL" id="JAULSU010000004">
    <property type="protein sequence ID" value="KAK0620127.1"/>
    <property type="molecule type" value="Genomic_DNA"/>
</dbReference>
<comment type="caution">
    <text evidence="4">The sequence shown here is derived from an EMBL/GenBank/DDBJ whole genome shotgun (WGS) entry which is preliminary data.</text>
</comment>
<evidence type="ECO:0008006" key="6">
    <source>
        <dbReference type="Google" id="ProtNLM"/>
    </source>
</evidence>
<organism evidence="4 5">
    <name type="scientific">Immersiella caudata</name>
    <dbReference type="NCBI Taxonomy" id="314043"/>
    <lineage>
        <taxon>Eukaryota</taxon>
        <taxon>Fungi</taxon>
        <taxon>Dikarya</taxon>
        <taxon>Ascomycota</taxon>
        <taxon>Pezizomycotina</taxon>
        <taxon>Sordariomycetes</taxon>
        <taxon>Sordariomycetidae</taxon>
        <taxon>Sordariales</taxon>
        <taxon>Lasiosphaeriaceae</taxon>
        <taxon>Immersiella</taxon>
    </lineage>
</organism>
<keyword evidence="2" id="KW-1133">Transmembrane helix</keyword>
<feature type="compositionally biased region" description="Pro residues" evidence="1">
    <location>
        <begin position="315"/>
        <end position="330"/>
    </location>
</feature>
<keyword evidence="5" id="KW-1185">Reference proteome</keyword>
<gene>
    <name evidence="4" type="ORF">B0T14DRAFT_496723</name>
</gene>
<accession>A0AA39WRH4</accession>
<evidence type="ECO:0000256" key="1">
    <source>
        <dbReference type="SAM" id="MobiDB-lite"/>
    </source>
</evidence>
<name>A0AA39WRH4_9PEZI</name>
<evidence type="ECO:0000256" key="3">
    <source>
        <dbReference type="SAM" id="SignalP"/>
    </source>
</evidence>
<feature type="compositionally biased region" description="Low complexity" evidence="1">
    <location>
        <begin position="331"/>
        <end position="343"/>
    </location>
</feature>
<feature type="compositionally biased region" description="Polar residues" evidence="1">
    <location>
        <begin position="354"/>
        <end position="370"/>
    </location>
</feature>
<keyword evidence="2" id="KW-0812">Transmembrane</keyword>
<feature type="compositionally biased region" description="Basic and acidic residues" evidence="1">
    <location>
        <begin position="468"/>
        <end position="477"/>
    </location>
</feature>
<reference evidence="4" key="1">
    <citation type="submission" date="2023-06" db="EMBL/GenBank/DDBJ databases">
        <title>Genome-scale phylogeny and comparative genomics of the fungal order Sordariales.</title>
        <authorList>
            <consortium name="Lawrence Berkeley National Laboratory"/>
            <person name="Hensen N."/>
            <person name="Bonometti L."/>
            <person name="Westerberg I."/>
            <person name="Brannstrom I.O."/>
            <person name="Guillou S."/>
            <person name="Cros-Aarteil S."/>
            <person name="Calhoun S."/>
            <person name="Haridas S."/>
            <person name="Kuo A."/>
            <person name="Mondo S."/>
            <person name="Pangilinan J."/>
            <person name="Riley R."/>
            <person name="Labutti K."/>
            <person name="Andreopoulos B."/>
            <person name="Lipzen A."/>
            <person name="Chen C."/>
            <person name="Yanf M."/>
            <person name="Daum C."/>
            <person name="Ng V."/>
            <person name="Clum A."/>
            <person name="Steindorff A."/>
            <person name="Ohm R."/>
            <person name="Martin F."/>
            <person name="Silar P."/>
            <person name="Natvig D."/>
            <person name="Lalanne C."/>
            <person name="Gautier V."/>
            <person name="Ament-Velasquez S.L."/>
            <person name="Kruys A."/>
            <person name="Hutchinson M.I."/>
            <person name="Powell A.J."/>
            <person name="Barry K."/>
            <person name="Miller A.N."/>
            <person name="Grigoriev I.V."/>
            <person name="Debuchy R."/>
            <person name="Gladieux P."/>
            <person name="Thoren M.H."/>
            <person name="Johannesson H."/>
        </authorList>
    </citation>
    <scope>NUCLEOTIDE SEQUENCE</scope>
    <source>
        <strain evidence="4">CBS 606.72</strain>
    </source>
</reference>
<evidence type="ECO:0000313" key="4">
    <source>
        <dbReference type="EMBL" id="KAK0620127.1"/>
    </source>
</evidence>
<keyword evidence="3" id="KW-0732">Signal</keyword>
<feature type="signal peptide" evidence="3">
    <location>
        <begin position="1"/>
        <end position="25"/>
    </location>
</feature>
<feature type="region of interest" description="Disordered" evidence="1">
    <location>
        <begin position="284"/>
        <end position="492"/>
    </location>
</feature>
<sequence length="492" mass="51692">MAKRRRLSLLSLLCAALASSHQVMGQTTLGIGAAVRSAAQHRVGGLSVQLIGNLTPATTPTGLTPASPMPDMETRSFHGPPCEITAAPVLENFRRQVNDKVVTIVFLSSALSSANSHAAAMSQSLTSSISQLQASASSLSSSASSAILSVQASASRALDAAESSASDAVFLAEESASSRISEILALASISAMPTPPPANATTYRAQALASPQSNSVSVAIVAIAIVASIVGSTLLSILGFWIFVKRRGAKKKQEEQQLEQQKCQDEEVHVSAALDRAIVSYIAKESPPTSPDSQGLGPSPTIEGVLSNEPLPMFFAPPPRSVHRPLPPPHLSASLAPSKSPSHGPIYRTHTRSHSTGSILTSPPRGSQPPSRHIRTHSAPKSPPRISLQTAGNAIPRPSPPGPPPTGPLPQLPSTTYVHRKPSRKKVIEDEEQTYGAIITRPLTNTSAPSPVCDKAPMPPTAEGEYDTASRSERRDPNWPLTGTQLNGPQWL</sequence>
<feature type="chain" id="PRO_5041355217" description="Transmembrane protein" evidence="3">
    <location>
        <begin position="26"/>
        <end position="492"/>
    </location>
</feature>
<keyword evidence="2" id="KW-0472">Membrane</keyword>
<feature type="compositionally biased region" description="Polar residues" evidence="1">
    <location>
        <begin position="481"/>
        <end position="492"/>
    </location>
</feature>
<evidence type="ECO:0000256" key="2">
    <source>
        <dbReference type="SAM" id="Phobius"/>
    </source>
</evidence>
<proteinExistence type="predicted"/>